<dbReference type="KEGG" id="bba:Bd1213"/>
<evidence type="ECO:0000256" key="1">
    <source>
        <dbReference type="SAM" id="SignalP"/>
    </source>
</evidence>
<reference evidence="2 3" key="1">
    <citation type="journal article" date="2004" name="Science">
        <title>A predator unmasked: life cycle of Bdellovibrio bacteriovorus from a genomic perspective.</title>
        <authorList>
            <person name="Rendulic S."/>
            <person name="Jagtap P."/>
            <person name="Rosinus A."/>
            <person name="Eppinger M."/>
            <person name="Baar C."/>
            <person name="Lanz C."/>
            <person name="Keller H."/>
            <person name="Lambert C."/>
            <person name="Evans K.J."/>
            <person name="Goesmann A."/>
            <person name="Meyer F."/>
            <person name="Sockett R.E."/>
            <person name="Schuster S.C."/>
        </authorList>
    </citation>
    <scope>NUCLEOTIDE SEQUENCE [LARGE SCALE GENOMIC DNA]</scope>
    <source>
        <strain evidence="3">ATCC 15356 / DSM 50701 / NCIMB 9529 / HD100</strain>
    </source>
</reference>
<protein>
    <submittedName>
        <fullName evidence="2">Uncharacterized protein</fullName>
    </submittedName>
</protein>
<dbReference type="HOGENOM" id="CLU_1486279_0_0_7"/>
<evidence type="ECO:0000313" key="3">
    <source>
        <dbReference type="Proteomes" id="UP000008080"/>
    </source>
</evidence>
<dbReference type="STRING" id="264462.Bd1213"/>
<feature type="chain" id="PRO_5004276485" evidence="1">
    <location>
        <begin position="19"/>
        <end position="183"/>
    </location>
</feature>
<dbReference type="AlphaFoldDB" id="Q6MNN1"/>
<keyword evidence="1" id="KW-0732">Signal</keyword>
<dbReference type="GeneID" id="93012249"/>
<gene>
    <name evidence="2" type="ordered locus">Bd1213</name>
</gene>
<keyword evidence="3" id="KW-1185">Reference proteome</keyword>
<dbReference type="RefSeq" id="WP_011163722.1">
    <property type="nucleotide sequence ID" value="NC_005363.1"/>
</dbReference>
<dbReference type="Proteomes" id="UP000008080">
    <property type="component" value="Chromosome"/>
</dbReference>
<organism evidence="2 3">
    <name type="scientific">Bdellovibrio bacteriovorus (strain ATCC 15356 / DSM 50701 / NCIMB 9529 / HD100)</name>
    <dbReference type="NCBI Taxonomy" id="264462"/>
    <lineage>
        <taxon>Bacteria</taxon>
        <taxon>Pseudomonadati</taxon>
        <taxon>Bdellovibrionota</taxon>
        <taxon>Bdellovibrionia</taxon>
        <taxon>Bdellovibrionales</taxon>
        <taxon>Pseudobdellovibrionaceae</taxon>
        <taxon>Bdellovibrio</taxon>
    </lineage>
</organism>
<evidence type="ECO:0000313" key="2">
    <source>
        <dbReference type="EMBL" id="CAE79120.1"/>
    </source>
</evidence>
<sequence>MKTLMFTLTLLLSASSFAKSDYNSRTIEQAVAQLSQIAQETRVTQVQPSTDVKGMVREFALAAGEVESAEEFEASWQGDNAAAWQGDSTNWGSSDLKGASEYVLSVLEQNLEYSEQTTEDKVAFSEAYLKAQNAFSLLRHIKTVKYGVGPVGAVQCGFQFAALLVIDSETGKVYTIIMEGSGC</sequence>
<proteinExistence type="predicted"/>
<feature type="signal peptide" evidence="1">
    <location>
        <begin position="1"/>
        <end position="18"/>
    </location>
</feature>
<dbReference type="EMBL" id="BX842649">
    <property type="protein sequence ID" value="CAE79120.1"/>
    <property type="molecule type" value="Genomic_DNA"/>
</dbReference>
<name>Q6MNN1_BDEBA</name>
<accession>Q6MNN1</accession>